<evidence type="ECO:0000256" key="2">
    <source>
        <dbReference type="ARBA" id="ARBA00022941"/>
    </source>
</evidence>
<keyword evidence="3" id="KW-0472">Membrane</keyword>
<dbReference type="InterPro" id="IPR003854">
    <property type="entry name" value="GASA"/>
</dbReference>
<dbReference type="PANTHER" id="PTHR23201">
    <property type="entry name" value="EXTENSIN, PROLINE-RICH PROTEIN"/>
    <property type="match status" value="1"/>
</dbReference>
<evidence type="ECO:0000313" key="4">
    <source>
        <dbReference type="Proteomes" id="UP000818029"/>
    </source>
</evidence>
<keyword evidence="2" id="KW-0939">Gibberellin signaling pathway</keyword>
<comment type="similarity">
    <text evidence="1">Belongs to the GASA family.</text>
</comment>
<dbReference type="Proteomes" id="UP000818029">
    <property type="component" value="Chromosome A09"/>
</dbReference>
<dbReference type="Pfam" id="PF02704">
    <property type="entry name" value="GASA"/>
    <property type="match status" value="1"/>
</dbReference>
<sequence>MDLLLSISLFSCFFSAPFCFFFFVSFFFVCYCLRLFWFSVVVLQVMGRWDGVRWWQQLFFLLLVAILLIQALLHASAFSNNANSLPNMNEGSDTVALTKKYHKKINCKYACSRRCRKASRKKVCERACKTCCKKCHCVPPGTYGHKSACPCYAKLKTHGNKLKCP</sequence>
<organism evidence="4 5">
    <name type="scientific">Gossypium hirsutum</name>
    <name type="common">Upland cotton</name>
    <name type="synonym">Gossypium mexicanum</name>
    <dbReference type="NCBI Taxonomy" id="3635"/>
    <lineage>
        <taxon>Eukaryota</taxon>
        <taxon>Viridiplantae</taxon>
        <taxon>Streptophyta</taxon>
        <taxon>Embryophyta</taxon>
        <taxon>Tracheophyta</taxon>
        <taxon>Spermatophyta</taxon>
        <taxon>Magnoliopsida</taxon>
        <taxon>eudicotyledons</taxon>
        <taxon>Gunneridae</taxon>
        <taxon>Pentapetalae</taxon>
        <taxon>rosids</taxon>
        <taxon>malvids</taxon>
        <taxon>Malvales</taxon>
        <taxon>Malvaceae</taxon>
        <taxon>Malvoideae</taxon>
        <taxon>Gossypium</taxon>
    </lineage>
</organism>
<dbReference type="KEGG" id="ghi:107889358"/>
<name>A0A1U8HT81_GOSHI</name>
<dbReference type="PaxDb" id="3635-A0A1U8HT81"/>
<feature type="transmembrane region" description="Helical" evidence="3">
    <location>
        <begin position="25"/>
        <end position="46"/>
    </location>
</feature>
<proteinExistence type="inferred from homology"/>
<reference evidence="5" key="2">
    <citation type="submission" date="2025-08" db="UniProtKB">
        <authorList>
            <consortium name="RefSeq"/>
        </authorList>
    </citation>
    <scope>IDENTIFICATION</scope>
</reference>
<evidence type="ECO:0000313" key="5">
    <source>
        <dbReference type="RefSeq" id="XP_016669235.1"/>
    </source>
</evidence>
<accession>A0A1U8HT81</accession>
<feature type="transmembrane region" description="Helical" evidence="3">
    <location>
        <begin position="58"/>
        <end position="78"/>
    </location>
</feature>
<evidence type="ECO:0000256" key="1">
    <source>
        <dbReference type="ARBA" id="ARBA00010582"/>
    </source>
</evidence>
<dbReference type="AlphaFoldDB" id="A0A1U8HT81"/>
<dbReference type="GeneID" id="107889358"/>
<dbReference type="OrthoDB" id="625265at2759"/>
<protein>
    <submittedName>
        <fullName evidence="5">Gibberellin-regulated protein 9 isoform X1</fullName>
    </submittedName>
</protein>
<dbReference type="PANTHER" id="PTHR23201:SF20">
    <property type="entry name" value="GIBBERELLIN-REGULATED PROTEIN 9-LIKE"/>
    <property type="match status" value="1"/>
</dbReference>
<dbReference type="RefSeq" id="XP_016669235.1">
    <property type="nucleotide sequence ID" value="XM_016813746.2"/>
</dbReference>
<keyword evidence="3" id="KW-1133">Transmembrane helix</keyword>
<evidence type="ECO:0000256" key="3">
    <source>
        <dbReference type="SAM" id="Phobius"/>
    </source>
</evidence>
<gene>
    <name evidence="5" type="primary">LOC107889358</name>
</gene>
<keyword evidence="4" id="KW-1185">Reference proteome</keyword>
<reference evidence="4" key="1">
    <citation type="journal article" date="2020" name="Nat. Genet.">
        <title>Genomic diversifications of five Gossypium allopolyploid species and their impact on cotton improvement.</title>
        <authorList>
            <person name="Chen Z.J."/>
            <person name="Sreedasyam A."/>
            <person name="Ando A."/>
            <person name="Song Q."/>
            <person name="De Santiago L.M."/>
            <person name="Hulse-Kemp A.M."/>
            <person name="Ding M."/>
            <person name="Ye W."/>
            <person name="Kirkbride R.C."/>
            <person name="Jenkins J."/>
            <person name="Plott C."/>
            <person name="Lovell J."/>
            <person name="Lin Y.M."/>
            <person name="Vaughn R."/>
            <person name="Liu B."/>
            <person name="Simpson S."/>
            <person name="Scheffler B.E."/>
            <person name="Wen L."/>
            <person name="Saski C.A."/>
            <person name="Grover C.E."/>
            <person name="Hu G."/>
            <person name="Conover J.L."/>
            <person name="Carlson J.W."/>
            <person name="Shu S."/>
            <person name="Boston L.B."/>
            <person name="Williams M."/>
            <person name="Peterson D.G."/>
            <person name="McGee K."/>
            <person name="Jones D.C."/>
            <person name="Wendel J.F."/>
            <person name="Stelly D.M."/>
            <person name="Grimwood J."/>
            <person name="Schmutz J."/>
        </authorList>
    </citation>
    <scope>NUCLEOTIDE SEQUENCE [LARGE SCALE GENOMIC DNA]</scope>
    <source>
        <strain evidence="4">cv. TM-1</strain>
    </source>
</reference>
<keyword evidence="3" id="KW-0812">Transmembrane</keyword>
<dbReference type="STRING" id="3635.A0A1U8HT81"/>
<dbReference type="GO" id="GO:0009740">
    <property type="term" value="P:gibberellic acid mediated signaling pathway"/>
    <property type="evidence" value="ECO:0007669"/>
    <property type="project" value="UniProtKB-KW"/>
</dbReference>